<dbReference type="Proteomes" id="UP000256519">
    <property type="component" value="Unassembled WGS sequence"/>
</dbReference>
<name>A0A3D8WWT7_PRIMG</name>
<proteinExistence type="predicted"/>
<reference evidence="2" key="1">
    <citation type="journal article" date="2018" name="Appl. Environ. Microbiol.">
        <title>Antimicrobial susceptibility testing and tentative epidemiological cut-off values of five Bacillus species relevant for use as animal feed additives or for plant protection.</title>
        <authorList>
            <person name="Agerso Y."/>
            <person name="Stuer-Lauridsen B."/>
            <person name="Bjerre K."/>
            <person name="Jensen M.G."/>
            <person name="Johansen E."/>
            <person name="Bennedsen M."/>
            <person name="Brockmann E."/>
            <person name="Nielsen B."/>
        </authorList>
    </citation>
    <scope>NUCLEOTIDE SEQUENCE [LARGE SCALE GENOMIC DNA]</scope>
    <source>
        <strain evidence="2">CHCC20162</strain>
    </source>
</reference>
<dbReference type="RefSeq" id="WP_116077460.1">
    <property type="nucleotide sequence ID" value="NZ_CP187632.1"/>
</dbReference>
<dbReference type="NCBIfam" id="NF003163">
    <property type="entry name" value="PRK04143.1"/>
    <property type="match status" value="1"/>
</dbReference>
<dbReference type="InterPro" id="IPR002589">
    <property type="entry name" value="Macro_dom"/>
</dbReference>
<protein>
    <submittedName>
        <fullName evidence="2">Appr-1-p processing protein</fullName>
    </submittedName>
</protein>
<comment type="caution">
    <text evidence="2">The sequence shown here is derived from an EMBL/GenBank/DDBJ whole genome shotgun (WGS) entry which is preliminary data.</text>
</comment>
<dbReference type="Gene3D" id="3.40.220.10">
    <property type="entry name" value="Leucine Aminopeptidase, subunit E, domain 1"/>
    <property type="match status" value="1"/>
</dbReference>
<dbReference type="SUPFAM" id="SSF52949">
    <property type="entry name" value="Macro domain-like"/>
    <property type="match status" value="1"/>
</dbReference>
<evidence type="ECO:0000313" key="2">
    <source>
        <dbReference type="EMBL" id="RDZ10116.1"/>
    </source>
</evidence>
<sequence>MTQLSLKDYFSLISLKEKYKPSKLYLYDYQEVIDDLLYILLQEDEDIKDFRIPTNYREKRHLLRGLLNRREPRPLPQEFLTKMDSLLQAELKNKKIVKINELDAVSELVPATSFSKAHKFVLWQGDITVLETDAIVNAANNQMLGCFQPFHACIDNAIHSAAGPQLREDCAVIMSTQGSLEDTGKAKITRAYNLPSQFVLHTVGPIVPNGTKLTKQQNEQLASCYISCLELANKMDDIKTIAFCAISTGVFGFPKTEAAKIAVNTINNWLESHQNHFDKVIFNVFSNEDYNEYLKVFQQS</sequence>
<evidence type="ECO:0000259" key="1">
    <source>
        <dbReference type="PROSITE" id="PS51154"/>
    </source>
</evidence>
<accession>A0A3D8WWT7</accession>
<organism evidence="2 3">
    <name type="scientific">Priestia megaterium</name>
    <name type="common">Bacillus megaterium</name>
    <dbReference type="NCBI Taxonomy" id="1404"/>
    <lineage>
        <taxon>Bacteria</taxon>
        <taxon>Bacillati</taxon>
        <taxon>Bacillota</taxon>
        <taxon>Bacilli</taxon>
        <taxon>Bacillales</taxon>
        <taxon>Bacillaceae</taxon>
        <taxon>Priestia</taxon>
    </lineage>
</organism>
<dbReference type="EMBL" id="PQWM01000032">
    <property type="protein sequence ID" value="RDZ10116.1"/>
    <property type="molecule type" value="Genomic_DNA"/>
</dbReference>
<dbReference type="AlphaFoldDB" id="A0A3D8WWT7"/>
<gene>
    <name evidence="2" type="ORF">C3744_23750</name>
</gene>
<dbReference type="PANTHER" id="PTHR11106:SF27">
    <property type="entry name" value="MACRO DOMAIN-CONTAINING PROTEIN"/>
    <property type="match status" value="1"/>
</dbReference>
<feature type="domain" description="Macro" evidence="1">
    <location>
        <begin position="107"/>
        <end position="300"/>
    </location>
</feature>
<dbReference type="PROSITE" id="PS51154">
    <property type="entry name" value="MACRO"/>
    <property type="match status" value="1"/>
</dbReference>
<dbReference type="Pfam" id="PF01661">
    <property type="entry name" value="Macro"/>
    <property type="match status" value="1"/>
</dbReference>
<dbReference type="PANTHER" id="PTHR11106">
    <property type="entry name" value="GANGLIOSIDE INDUCED DIFFERENTIATION ASSOCIATED PROTEIN 2-RELATED"/>
    <property type="match status" value="1"/>
</dbReference>
<dbReference type="SMART" id="SM00506">
    <property type="entry name" value="A1pp"/>
    <property type="match status" value="1"/>
</dbReference>
<dbReference type="InterPro" id="IPR043472">
    <property type="entry name" value="Macro_dom-like"/>
</dbReference>
<evidence type="ECO:0000313" key="3">
    <source>
        <dbReference type="Proteomes" id="UP000256519"/>
    </source>
</evidence>
<dbReference type="CDD" id="cd02908">
    <property type="entry name" value="Macro_OAADPr_deacetylase"/>
    <property type="match status" value="1"/>
</dbReference>